<organism evidence="2 3">
    <name type="scientific">Cytophaga hutchinsonii (strain ATCC 33406 / DSM 1761 / CIP 103989 / NBRC 15051 / NCIMB 9469 / D465)</name>
    <dbReference type="NCBI Taxonomy" id="269798"/>
    <lineage>
        <taxon>Bacteria</taxon>
        <taxon>Pseudomonadati</taxon>
        <taxon>Bacteroidota</taxon>
        <taxon>Cytophagia</taxon>
        <taxon>Cytophagales</taxon>
        <taxon>Cytophagaceae</taxon>
        <taxon>Cytophaga</taxon>
    </lineage>
</organism>
<dbReference type="RefSeq" id="WP_011583448.1">
    <property type="nucleotide sequence ID" value="NC_008255.1"/>
</dbReference>
<dbReference type="OrthoDB" id="623545at2"/>
<protein>
    <recommendedName>
        <fullName evidence="1">ABC-three component systems C-terminal domain-containing protein</fullName>
    </recommendedName>
</protein>
<proteinExistence type="predicted"/>
<evidence type="ECO:0000259" key="1">
    <source>
        <dbReference type="Pfam" id="PF20280"/>
    </source>
</evidence>
<dbReference type="Pfam" id="PF20280">
    <property type="entry name" value="CTD4"/>
    <property type="match status" value="1"/>
</dbReference>
<gene>
    <name evidence="2" type="ordered locus">CHU_0038</name>
</gene>
<evidence type="ECO:0000313" key="3">
    <source>
        <dbReference type="Proteomes" id="UP000001822"/>
    </source>
</evidence>
<feature type="domain" description="ABC-three component systems C-terminal" evidence="1">
    <location>
        <begin position="191"/>
        <end position="403"/>
    </location>
</feature>
<dbReference type="AlphaFoldDB" id="A0A6N4SM57"/>
<dbReference type="InterPro" id="IPR046916">
    <property type="entry name" value="ABC-3C_CTD4"/>
</dbReference>
<evidence type="ECO:0000313" key="2">
    <source>
        <dbReference type="EMBL" id="ABG57332.1"/>
    </source>
</evidence>
<dbReference type="InterPro" id="IPR009003">
    <property type="entry name" value="Peptidase_S1_PA"/>
</dbReference>
<dbReference type="EMBL" id="CP000383">
    <property type="protein sequence ID" value="ABG57332.1"/>
    <property type="molecule type" value="Genomic_DNA"/>
</dbReference>
<dbReference type="Proteomes" id="UP000001822">
    <property type="component" value="Chromosome"/>
</dbReference>
<keyword evidence="3" id="KW-1185">Reference proteome</keyword>
<reference evidence="2 3" key="1">
    <citation type="journal article" date="2007" name="Appl. Environ. Microbiol.">
        <title>Genome sequence of the cellulolytic gliding bacterium Cytophaga hutchinsonii.</title>
        <authorList>
            <person name="Xie G."/>
            <person name="Bruce D.C."/>
            <person name="Challacombe J.F."/>
            <person name="Chertkov O."/>
            <person name="Detter J.C."/>
            <person name="Gilna P."/>
            <person name="Han C.S."/>
            <person name="Lucas S."/>
            <person name="Misra M."/>
            <person name="Myers G.L."/>
            <person name="Richardson P."/>
            <person name="Tapia R."/>
            <person name="Thayer N."/>
            <person name="Thompson L.S."/>
            <person name="Brettin T.S."/>
            <person name="Henrissat B."/>
            <person name="Wilson D.B."/>
            <person name="McBride M.J."/>
        </authorList>
    </citation>
    <scope>NUCLEOTIDE SEQUENCE [LARGE SCALE GENOMIC DNA]</scope>
    <source>
        <strain evidence="3">ATCC 33406 / DSM 1761 / CIP 103989 / NBRC 15051 / NCIMB 9469 / D465</strain>
    </source>
</reference>
<sequence>MARLDLLPKYIVRVEGASGCLFQPINDEYSCVLTAKHVIDGNNSPSIIRQAFDENGALVNETLEIIGTPFLHSNEHKDAAIIKIKKVEGIDSLLRDDLSSENRDGYYLCGHPESRRTQNDSFRLDEISILQPKENNYREAKSKQPIIYNEVTGQSGGGILKTHESCILISGIQSRMVAEDERETLGRLALMPLSFFDEIVEQNPKELSALFPPYIASFKRLVDEIFPLSGIQVADQKKKLIQNELKVIAKNLCDDFTPQLLIDLYKDSLLVSGTDKSVINHSELWVSFLELLSINQLHSEQKITLDLLKQIHKSKKLYFTDSKEWISKLEDIYRSDLSEIEKGGLVVVGSTIDKKPTTVEIDKGYIGNICTVPSSEMNISNTVSDPFNDLSIVHIYKFQKHVIDNYKAFTSITSANSLKTIKEVTNGVI</sequence>
<name>A0A6N4SM57_CYTH3</name>
<accession>A0A6N4SM57</accession>
<dbReference type="KEGG" id="chu:CHU_0038"/>
<dbReference type="SUPFAM" id="SSF50494">
    <property type="entry name" value="Trypsin-like serine proteases"/>
    <property type="match status" value="1"/>
</dbReference>